<proteinExistence type="predicted"/>
<feature type="compositionally biased region" description="Polar residues" evidence="2">
    <location>
        <begin position="1527"/>
        <end position="1536"/>
    </location>
</feature>
<feature type="compositionally biased region" description="Basic residues" evidence="2">
    <location>
        <begin position="265"/>
        <end position="278"/>
    </location>
</feature>
<feature type="compositionally biased region" description="Basic and acidic residues" evidence="2">
    <location>
        <begin position="1544"/>
        <end position="1553"/>
    </location>
</feature>
<feature type="compositionally biased region" description="Polar residues" evidence="2">
    <location>
        <begin position="1483"/>
        <end position="1498"/>
    </location>
</feature>
<keyword evidence="1" id="KW-0175">Coiled coil</keyword>
<feature type="compositionally biased region" description="Low complexity" evidence="2">
    <location>
        <begin position="1377"/>
        <end position="1387"/>
    </location>
</feature>
<dbReference type="Proteomes" id="UP000799291">
    <property type="component" value="Unassembled WGS sequence"/>
</dbReference>
<feature type="compositionally biased region" description="Basic and acidic residues" evidence="2">
    <location>
        <begin position="1628"/>
        <end position="1645"/>
    </location>
</feature>
<dbReference type="OrthoDB" id="3801469at2759"/>
<gene>
    <name evidence="3" type="ORF">K458DRAFT_88845</name>
</gene>
<feature type="region of interest" description="Disordered" evidence="2">
    <location>
        <begin position="108"/>
        <end position="199"/>
    </location>
</feature>
<feature type="region of interest" description="Disordered" evidence="2">
    <location>
        <begin position="212"/>
        <end position="291"/>
    </location>
</feature>
<feature type="compositionally biased region" description="Polar residues" evidence="2">
    <location>
        <begin position="1445"/>
        <end position="1454"/>
    </location>
</feature>
<feature type="region of interest" description="Disordered" evidence="2">
    <location>
        <begin position="1"/>
        <end position="95"/>
    </location>
</feature>
<feature type="compositionally biased region" description="Basic residues" evidence="2">
    <location>
        <begin position="7"/>
        <end position="19"/>
    </location>
</feature>
<sequence>MSERPGSRGKPRTRPHHPSGLRNEVRVESTDDESANHGSRIEVPGGDIVIPDMQLENFRDDDDLGHGDGGSYHPMSPGSRALISRNRISRSRKGPDALLEVKFLSRPDQLSRHGDSPPPFFLFKPAPKASSMPTRKEEAVSSQEASAPLAAATALDPAAQAPTEGGVTYENQPVLPEIHHVQSSVQPEQEPPTLTLPPLDDEHEFVQTAFQTAEDDILDVTPHPVAKDPHSPAGSNHVEAPPEGPVEAPRPRTRPRFPPAPKGQSGKKGRKGRKHKAAQHRDAPWPPKPRYADGNEAFQGLQGLEPPVHHAFPIASDEHAPVGQVESGYADEPARHRPFVQAQADDTNHHEQLVDDRLDNGNIVSHKLNQGVAPAAQLSHRQVEAVVPVVGEHGDAATPYEEPTEHPLQSPSARENIPQMRLPVEQEGPHHVGPSGRSHQAISDEVLHRTAPFGATDRVDKPGRKLRVGSHPRFPPPMSGIPGFSKLTPENENLVKLFVMSLGAAENKARDTVDACTKANETTIASLQATIGYQDKVIEGHKAENGRLQGSAQTLQGRCATLEKFVKGLEKDYDKLKGAAKYHQASCKEILKEKIAEIEGEKSALMEHITATLDAFDKSRRSMKSVLDDCYARLRISESKIVDLREQLLRQNRLYEEEKKRRSDLEQQVMPALQCLQEHVEKSHNALSGTLGTIQLSVDDNSADTERDARLKQCLDALHTLQATPFLTAKDLQKAEGMLRSMSESVGTKLNEVDTFVKEDRFPMDDLQRYIRDQLQHLRSEVLKYDEAIAQYHQTEHANELLVKQAESQKELCARLEEQIRCHCQTETDLKSRYAQLEKEVVDLRDMAHDHNSDPPELEQELVNLRHQMRKAEENLQAKATELDDANRRLQEQGNEMAKEKQFAAEQKAVIIEQIKQIQQAQRQHQKYKVQDTSAEVIRIEETHRRALKEKEVSLGNEIHRLRAERDEHKDSALSLNQEAKVARKKLEAAEEELKRLQQSVGEGSSLAQELAHVKQQFAQEADSLRLKQRDLDDITKEQTKLRAEIATHQEKGTQLKSELAEKLNMVTSLQRKLDDLAETHGNDATTLQEMRSQMESLRREKRDLELNIEQFHNKESKFNDVQTKFSIDRERLQTEAMELRTELEKKEHELQRRRTDTSEQLKKIEETHDTEVNELKRRLTLAESAVKEADAKVLRVEDEKTRQFEDHQRSIDKKVESLVREKLAAKEREQQRKGALHQFASQVEAAQHSSKAVSTHLPASPGAHTGSMRKKVTRQNISTLSVVGPSRAHSTSTPAGPNSSQAHLDERGVTPEGDDVAVDSSLLEDLGAWERLDENGVSVVGAAEDANPNTQGSLTVAFSAFNMELQNLSPTKDRTSSSLSDAPSSSEMLFQEESDSLSERGMRQQPREHHPMEEVSQHLRTIETPYQASNHPEMDSRVHWSQGRPISQANTASKMAPPPPPSFGQKGSFREEASRLLKRRSITPQHGDTDTNSSASSPDYVHRSPSGHKTYGHKSGPLATAHRSQRSTTRQVQHQELSRKRKGSDNEADHWSSSKRHQSSSQSLPVGATPKVYQRNAAVPSGSTNRRRSRDRSQGTGQSSQDCILPRSRSGRAGSVRHSPAAPKRAQGADKRGRDIERFNRELQPEGYGSRRRRLR</sequence>
<feature type="region of interest" description="Disordered" evidence="2">
    <location>
        <begin position="1226"/>
        <end position="1316"/>
    </location>
</feature>
<accession>A0A6G1IRZ3</accession>
<dbReference type="EMBL" id="MU005594">
    <property type="protein sequence ID" value="KAF2680868.1"/>
    <property type="molecule type" value="Genomic_DNA"/>
</dbReference>
<evidence type="ECO:0000313" key="4">
    <source>
        <dbReference type="Proteomes" id="UP000799291"/>
    </source>
</evidence>
<feature type="coiled-coil region" evidence="1">
    <location>
        <begin position="641"/>
        <end position="668"/>
    </location>
</feature>
<name>A0A6G1IRZ3_9PLEO</name>
<feature type="region of interest" description="Disordered" evidence="2">
    <location>
        <begin position="1370"/>
        <end position="1657"/>
    </location>
</feature>
<feature type="compositionally biased region" description="Basic and acidic residues" evidence="2">
    <location>
        <begin position="1398"/>
        <end position="1422"/>
    </location>
</feature>
<feature type="coiled-coil region" evidence="1">
    <location>
        <begin position="799"/>
        <end position="1200"/>
    </location>
</feature>
<organism evidence="3 4">
    <name type="scientific">Lentithecium fluviatile CBS 122367</name>
    <dbReference type="NCBI Taxonomy" id="1168545"/>
    <lineage>
        <taxon>Eukaryota</taxon>
        <taxon>Fungi</taxon>
        <taxon>Dikarya</taxon>
        <taxon>Ascomycota</taxon>
        <taxon>Pezizomycotina</taxon>
        <taxon>Dothideomycetes</taxon>
        <taxon>Pleosporomycetidae</taxon>
        <taxon>Pleosporales</taxon>
        <taxon>Massarineae</taxon>
        <taxon>Lentitheciaceae</taxon>
        <taxon>Lentithecium</taxon>
    </lineage>
</organism>
<feature type="compositionally biased region" description="Polar residues" evidence="2">
    <location>
        <begin position="1289"/>
        <end position="1303"/>
    </location>
</feature>
<protein>
    <submittedName>
        <fullName evidence="3">Uncharacterized protein</fullName>
    </submittedName>
</protein>
<feature type="compositionally biased region" description="Low complexity" evidence="2">
    <location>
        <begin position="186"/>
        <end position="198"/>
    </location>
</feature>
<evidence type="ECO:0000313" key="3">
    <source>
        <dbReference type="EMBL" id="KAF2680868.1"/>
    </source>
</evidence>
<reference evidence="3" key="1">
    <citation type="journal article" date="2020" name="Stud. Mycol.">
        <title>101 Dothideomycetes genomes: a test case for predicting lifestyles and emergence of pathogens.</title>
        <authorList>
            <person name="Haridas S."/>
            <person name="Albert R."/>
            <person name="Binder M."/>
            <person name="Bloem J."/>
            <person name="Labutti K."/>
            <person name="Salamov A."/>
            <person name="Andreopoulos B."/>
            <person name="Baker S."/>
            <person name="Barry K."/>
            <person name="Bills G."/>
            <person name="Bluhm B."/>
            <person name="Cannon C."/>
            <person name="Castanera R."/>
            <person name="Culley D."/>
            <person name="Daum C."/>
            <person name="Ezra D."/>
            <person name="Gonzalez J."/>
            <person name="Henrissat B."/>
            <person name="Kuo A."/>
            <person name="Liang C."/>
            <person name="Lipzen A."/>
            <person name="Lutzoni F."/>
            <person name="Magnuson J."/>
            <person name="Mondo S."/>
            <person name="Nolan M."/>
            <person name="Ohm R."/>
            <person name="Pangilinan J."/>
            <person name="Park H.-J."/>
            <person name="Ramirez L."/>
            <person name="Alfaro M."/>
            <person name="Sun H."/>
            <person name="Tritt A."/>
            <person name="Yoshinaga Y."/>
            <person name="Zwiers L.-H."/>
            <person name="Turgeon B."/>
            <person name="Goodwin S."/>
            <person name="Spatafora J."/>
            <person name="Crous P."/>
            <person name="Grigoriev I."/>
        </authorList>
    </citation>
    <scope>NUCLEOTIDE SEQUENCE</scope>
    <source>
        <strain evidence="3">CBS 122367</strain>
    </source>
</reference>
<feature type="compositionally biased region" description="Low complexity" evidence="2">
    <location>
        <begin position="238"/>
        <end position="247"/>
    </location>
</feature>
<keyword evidence="4" id="KW-1185">Reference proteome</keyword>
<feature type="compositionally biased region" description="Low complexity" evidence="2">
    <location>
        <begin position="141"/>
        <end position="163"/>
    </location>
</feature>
<feature type="region of interest" description="Disordered" evidence="2">
    <location>
        <begin position="454"/>
        <end position="483"/>
    </location>
</feature>
<evidence type="ECO:0000256" key="1">
    <source>
        <dbReference type="SAM" id="Coils"/>
    </source>
</evidence>
<evidence type="ECO:0000256" key="2">
    <source>
        <dbReference type="SAM" id="MobiDB-lite"/>
    </source>
</evidence>